<dbReference type="InterPro" id="IPR051165">
    <property type="entry name" value="Multifunctional_ANK_Repeat"/>
</dbReference>
<feature type="domain" description="Nephrocystin 3-like N-terminal" evidence="6">
    <location>
        <begin position="277"/>
        <end position="452"/>
    </location>
</feature>
<feature type="repeat" description="ANK" evidence="3">
    <location>
        <begin position="1897"/>
        <end position="1929"/>
    </location>
</feature>
<dbReference type="PROSITE" id="PS50297">
    <property type="entry name" value="ANK_REP_REGION"/>
    <property type="match status" value="10"/>
</dbReference>
<reference evidence="7" key="1">
    <citation type="submission" date="2011-11" db="EMBL/GenBank/DDBJ databases">
        <title>The Genome Sequence of Fusarium oxysporum Cotton.</title>
        <authorList>
            <consortium name="The Broad Institute Genome Sequencing Platform"/>
            <person name="Ma L.-J."/>
            <person name="Gale L.R."/>
            <person name="Schwartz D.C."/>
            <person name="Zhou S."/>
            <person name="Corby-Kistler H."/>
            <person name="Young S.K."/>
            <person name="Zeng Q."/>
            <person name="Gargeya S."/>
            <person name="Fitzgerald M."/>
            <person name="Haas B."/>
            <person name="Abouelleil A."/>
            <person name="Alvarado L."/>
            <person name="Arachchi H.M."/>
            <person name="Berlin A."/>
            <person name="Brown A."/>
            <person name="Chapman S.B."/>
            <person name="Chen Z."/>
            <person name="Dunbar C."/>
            <person name="Freedman E."/>
            <person name="Gearin G."/>
            <person name="Goldberg J."/>
            <person name="Griggs A."/>
            <person name="Gujja S."/>
            <person name="Heiman D."/>
            <person name="Howarth C."/>
            <person name="Larson L."/>
            <person name="Lui A."/>
            <person name="MacDonald P.J.P."/>
            <person name="Montmayeur A."/>
            <person name="Murphy C."/>
            <person name="Neiman D."/>
            <person name="Pearson M."/>
            <person name="Priest M."/>
            <person name="Roberts A."/>
            <person name="Saif S."/>
            <person name="Shea T."/>
            <person name="Shenoy N."/>
            <person name="Sisk P."/>
            <person name="Stolte C."/>
            <person name="Sykes S."/>
            <person name="Wortman J."/>
            <person name="Nusbaum C."/>
            <person name="Birren B."/>
        </authorList>
    </citation>
    <scope>NUCLEOTIDE SEQUENCE [LARGE SCALE GENOMIC DNA]</scope>
    <source>
        <strain evidence="7">25433</strain>
    </source>
</reference>
<dbReference type="Proteomes" id="UP000030701">
    <property type="component" value="Unassembled WGS sequence"/>
</dbReference>
<evidence type="ECO:0000259" key="6">
    <source>
        <dbReference type="Pfam" id="PF24883"/>
    </source>
</evidence>
<dbReference type="SUPFAM" id="SSF48403">
    <property type="entry name" value="Ankyrin repeat"/>
    <property type="match status" value="5"/>
</dbReference>
<feature type="repeat" description="ANK" evidence="3">
    <location>
        <begin position="1048"/>
        <end position="1080"/>
    </location>
</feature>
<feature type="repeat" description="ANK" evidence="3">
    <location>
        <begin position="1709"/>
        <end position="1741"/>
    </location>
</feature>
<dbReference type="SUPFAM" id="SSF52540">
    <property type="entry name" value="P-loop containing nucleoside triphosphate hydrolases"/>
    <property type="match status" value="1"/>
</dbReference>
<dbReference type="InterPro" id="IPR002110">
    <property type="entry name" value="Ankyrin_rpt"/>
</dbReference>
<dbReference type="SMART" id="SM00248">
    <property type="entry name" value="ANK"/>
    <property type="match status" value="26"/>
</dbReference>
<name>X0KTP2_FUSOX</name>
<feature type="repeat" description="ANK" evidence="3">
    <location>
        <begin position="2049"/>
        <end position="2081"/>
    </location>
</feature>
<feature type="repeat" description="ANK" evidence="3">
    <location>
        <begin position="1015"/>
        <end position="1047"/>
    </location>
</feature>
<feature type="repeat" description="ANK" evidence="3">
    <location>
        <begin position="2146"/>
        <end position="2178"/>
    </location>
</feature>
<dbReference type="Gene3D" id="3.40.50.300">
    <property type="entry name" value="P-loop containing nucleotide triphosphate hydrolases"/>
    <property type="match status" value="1"/>
</dbReference>
<reference evidence="7" key="2">
    <citation type="submission" date="2012-05" db="EMBL/GenBank/DDBJ databases">
        <title>The Genome Annotation of Fusarium oxysporum Cotton.</title>
        <authorList>
            <consortium name="The Broad Institute Genomics Platform"/>
            <person name="Ma L.-J."/>
            <person name="Corby-Kistler H."/>
            <person name="Broz K."/>
            <person name="Gale L.R."/>
            <person name="Jonkers W."/>
            <person name="O'Donnell K."/>
            <person name="Ploetz R."/>
            <person name="Steinberg C."/>
            <person name="Schwartz D.C."/>
            <person name="VanEtten H."/>
            <person name="Zhou S."/>
            <person name="Young S.K."/>
            <person name="Zeng Q."/>
            <person name="Gargeya S."/>
            <person name="Fitzgerald M."/>
            <person name="Abouelleil A."/>
            <person name="Alvarado L."/>
            <person name="Chapman S.B."/>
            <person name="Gainer-Dewar J."/>
            <person name="Goldberg J."/>
            <person name="Griggs A."/>
            <person name="Gujja S."/>
            <person name="Hansen M."/>
            <person name="Howarth C."/>
            <person name="Imamovic A."/>
            <person name="Ireland A."/>
            <person name="Larimer J."/>
            <person name="McCowan C."/>
            <person name="Murphy C."/>
            <person name="Pearson M."/>
            <person name="Poon T.W."/>
            <person name="Priest M."/>
            <person name="Roberts A."/>
            <person name="Saif S."/>
            <person name="Shea T."/>
            <person name="Sykes S."/>
            <person name="Wortman J."/>
            <person name="Nusbaum C."/>
            <person name="Birren B."/>
        </authorList>
    </citation>
    <scope>NUCLEOTIDE SEQUENCE</scope>
    <source>
        <strain evidence="7">25433</strain>
    </source>
</reference>
<feature type="repeat" description="ANK" evidence="3">
    <location>
        <begin position="1862"/>
        <end position="1894"/>
    </location>
</feature>
<dbReference type="Pfam" id="PF12796">
    <property type="entry name" value="Ank_2"/>
    <property type="match status" value="6"/>
</dbReference>
<organism evidence="7">
    <name type="scientific">Fusarium oxysporum f. sp. vasinfectum 25433</name>
    <dbReference type="NCBI Taxonomy" id="1089449"/>
    <lineage>
        <taxon>Eukaryota</taxon>
        <taxon>Fungi</taxon>
        <taxon>Dikarya</taxon>
        <taxon>Ascomycota</taxon>
        <taxon>Pezizomycotina</taxon>
        <taxon>Sordariomycetes</taxon>
        <taxon>Hypocreomycetidae</taxon>
        <taxon>Hypocreales</taxon>
        <taxon>Nectriaceae</taxon>
        <taxon>Fusarium</taxon>
        <taxon>Fusarium oxysporum species complex</taxon>
    </lineage>
</organism>
<dbReference type="EMBL" id="JH657989">
    <property type="protein sequence ID" value="EXM16918.1"/>
    <property type="molecule type" value="Genomic_DNA"/>
</dbReference>
<evidence type="ECO:0000256" key="3">
    <source>
        <dbReference type="PROSITE-ProRule" id="PRU00023"/>
    </source>
</evidence>
<accession>X0KTP2</accession>
<dbReference type="InterPro" id="IPR036770">
    <property type="entry name" value="Ankyrin_rpt-contain_sf"/>
</dbReference>
<sequence length="2624" mass="290736">MATQMAPSSDKNAQSLWDQAFSSLSADLKTALGQAATHKRDILAATLEVAENRKATSLRKRWKFKRSNGEVVIIRDVLEKIAKWIDSFKAVGDAAVQFDASNASLPWAAVRLLLQVTVNDVQQYGTMVQDLEVVSRIIARYKEFENLHLGRDQSAEPALETALTVLYTEVLTHLAQTIAFFSQSTAVRLAKSVFLTGDDGIQKILSREDEVLKLAKLQDTSDLRFIAKTVLRLKDQINNNTKRIEEEDSIKMISWLSTSPFSIHHETISEPRTPNFGQWLLQHEVYRNWCEYSSSSTLWIRGITGSGKTNLFSVIADSLLATRATNPESAPFAYFYCLQSESEPERSLADGILRSVLRQLTITESQSDVRDFLYSDFQNRSKSATLQGLDPPRLSRKDCIDRIVQVAREDPITILLDGVEQVEDESSGLLLQSLSDIMSRAENVVKVFITSRNSSDILSSLPTAKEIVVTADQVHNDMARFITQKIDDAKLISGRLSPNTRSCLIKELLDGAGEMFLWVHRQIQQLRKVTNEHDLIPALRSNILSDLDKLYENDLGQILQSGDTSRQLAIQTFSWLLYMKAPLTPEGLLAAIATASIGNVPCTTADISVVCSNLVIIDLNRQIVRLAHHSVREYFIRTQQSLFSAPVAHSLLASICIKASSRGPPDNGSLEQQVKGFFFYAATHWASHFESSKVAKKEERLFQDMLSFVFEDEDYDVSLSFEAWLEIAKEIATLLPRDHPMKPALDAIPNETSSPIFLAAVFGIDGLLTLLSESESDIDWDQRNDLGHTALYVAVATGHLSTVTTLIEKGADLNIECGAYGSPLHVACFRGYEEIVEKLLQNGASPKCGSKFQSAVQAASHGGHEDIVLGLIRYDATIDSEDDYEQVIQMATEYGFIRVIDQLLRPEFKRFIDKETPDKNKMRLAKAIKGGQLFVLQRQLSKTSSDAKDIFPKDAVAIAALYGHTYIVKYLLEQGLDIEAEGQFGTPLRSACLMNHKSTVEELLQRGANVNTEERKGNALYVAAVKGHADIVRILLEEGADLHQKTRPSGTALQAAAYYGHKLVVERLLDAGANVHAEGSSPDAFHAAAEGGHQEIIMLFLERGYKFLYEPPGPKYSRARPSPYRPLYREASPGRDKHPRSKLWPHLYKRNAKTAENVADTDTRDNITRVETDDGMEMFANDQGDFLRSDDDTQDGSQKNRPLEASAAGGKDAVVKLLLEQKGSLGFRDYEVGTALKAAASNGHLSTVKMLLDHASRMKGPFIERIYTTLESIPQGRHDILQLTLAKASEVGCTAEQTDQLRLKLPPGEEKYKVAVIEPHALKADFLACCTSGNIAVIEAIMSCKHQQLLQYNDLLEGLHKAAEEGHVSVIKSLLNLSSDLQGVSIPENTLIGAAGKDLETLRFLLSQKVDESHSELLLRRLVYAACSKGQPDIIEYLVSDFGIDVNANVPEDEKPRYLRRWRQSVDPRLTSAPLTATGEAGGSRSTDGPRLVSPLQVGLSAFDSYELPYYARYYREKTMLQQQKVIRTLLKLGADPNSLGGKDVYPLQYAARVCPDVVVKELLEAGADVKLTGKGDSALMGAVQREMEAMAVTTRLLDSGHQLPDYFDGGKVLLAKVLAFFEGDRERQTFHSIIVDPDGRFLQAPSLEYVFEQGPGAVLEFLLQKYDTSKLEDARYELVFQMACVLGKAPFVELLLSRGVDIDATGYYYGSTLQAAARTGQLQIVQSLLNKGANANVIQGRWHTSLRAAIVGGHLDIVELLLQHGADSKLKYQRERQSENEREAVSSSTLQMALQEGHTEIARLLLETDPSLINEEGRLQHPLIISCQKGDDAMTELLLESNALVNVRGHKEANVASIEARDASPLHAAISGGYVNLVEMLLSKGADANIEVDDCDCRTPLLAAIKRADLRIVRLLLESCADVSKSTGALSSAVGGNAGLQMINELIAAGAKVDSSSLQEACRNGDLSIVEALLEQLFIDGVDPSEIVDETLDSLTMGKSTDYRTLNLLLDYVPPTPKRFLFTCSSGSVPLVRRMIQQGMSVDGSNEEEDSPLQVACYYLNFEVVWLLLQRGANVQARSSQPGDPITLTLWACASPLQQQLEQRGTRHQKYLNSEVVDYRTTQRCTNIVRILLEYGATADNGTDELESPLQLASFIGSFEIAKLLIEHGASLDKTTGSFKTPLFSALQGNNSGIISLILEKGVDVNYVHPTHGTALHLVCQYNDESLVLQLLQHGASPALKDANGDTALTLALQSAASRSGYGVSQKIPRLICQHSTTLDITDSDIIAAARLEPSDLLSFLLVKRGEQPVSEDLIIRFLSEERRPSQENLEVLFDHSGGLEITPRMLNIGLSKHAFNSLSKARELSVHITPDMLGSQTDLGTLKALIEYQPGVEVTEGLVIKILSMNSPYRMWGQPEENTELLLSIWPRNSSLLVTDSMLKATTSLLQLKFLLERLGPAHGKLQDIAIWICEKGTEYSGNQADILALVLQSDSDIKLSPSHLEKIMLGAKPLMLEIVLTHTPSLSITEKLFLSIFREYPRAREETRKEFVEVLMRHKKKIVFTEKIRDAIDKAYQEHSDIEKREEWYTLRERDETQEEAEARRSEENDGNKNDDHISLTRQDR</sequence>
<feature type="region of interest" description="Disordered" evidence="4">
    <location>
        <begin position="1120"/>
        <end position="1141"/>
    </location>
</feature>
<dbReference type="InterPro" id="IPR056125">
    <property type="entry name" value="DUF7708"/>
</dbReference>
<evidence type="ECO:0000256" key="4">
    <source>
        <dbReference type="SAM" id="MobiDB-lite"/>
    </source>
</evidence>
<gene>
    <name evidence="7" type="ORF">FOTG_14815</name>
</gene>
<keyword evidence="1" id="KW-0677">Repeat</keyword>
<dbReference type="Pfam" id="PF00023">
    <property type="entry name" value="Ank"/>
    <property type="match status" value="1"/>
</dbReference>
<feature type="domain" description="DUF7708" evidence="5">
    <location>
        <begin position="77"/>
        <end position="213"/>
    </location>
</feature>
<dbReference type="PROSITE" id="PS50088">
    <property type="entry name" value="ANK_REPEAT"/>
    <property type="match status" value="13"/>
</dbReference>
<dbReference type="InterPro" id="IPR056884">
    <property type="entry name" value="NPHP3-like_N"/>
</dbReference>
<dbReference type="PRINTS" id="PR01415">
    <property type="entry name" value="ANKYRIN"/>
</dbReference>
<feature type="repeat" description="ANK" evidence="3">
    <location>
        <begin position="2212"/>
        <end position="2244"/>
    </location>
</feature>
<dbReference type="Pfam" id="PF24809">
    <property type="entry name" value="DUF7708"/>
    <property type="match status" value="1"/>
</dbReference>
<protein>
    <submittedName>
        <fullName evidence="7">Uncharacterized protein</fullName>
    </submittedName>
</protein>
<evidence type="ECO:0000256" key="2">
    <source>
        <dbReference type="ARBA" id="ARBA00023043"/>
    </source>
</evidence>
<feature type="repeat" description="ANK" evidence="3">
    <location>
        <begin position="786"/>
        <end position="818"/>
    </location>
</feature>
<dbReference type="HOGENOM" id="CLU_001048_0_0_1"/>
<feature type="region of interest" description="Disordered" evidence="4">
    <location>
        <begin position="2591"/>
        <end position="2624"/>
    </location>
</feature>
<feature type="repeat" description="ANK" evidence="3">
    <location>
        <begin position="1742"/>
        <end position="1774"/>
    </location>
</feature>
<dbReference type="Gene3D" id="1.25.40.20">
    <property type="entry name" value="Ankyrin repeat-containing domain"/>
    <property type="match status" value="7"/>
</dbReference>
<evidence type="ECO:0000256" key="1">
    <source>
        <dbReference type="ARBA" id="ARBA00022737"/>
    </source>
</evidence>
<proteinExistence type="predicted"/>
<dbReference type="InterPro" id="IPR027417">
    <property type="entry name" value="P-loop_NTPase"/>
</dbReference>
<feature type="repeat" description="ANK" evidence="3">
    <location>
        <begin position="983"/>
        <end position="1015"/>
    </location>
</feature>
<feature type="repeat" description="ANK" evidence="3">
    <location>
        <begin position="819"/>
        <end position="851"/>
    </location>
</feature>
<keyword evidence="2 3" id="KW-0040">ANK repeat</keyword>
<dbReference type="OrthoDB" id="7464126at2759"/>
<dbReference type="PANTHER" id="PTHR24123:SF33">
    <property type="entry name" value="PROTEIN HOS4"/>
    <property type="match status" value="1"/>
</dbReference>
<evidence type="ECO:0000313" key="7">
    <source>
        <dbReference type="EMBL" id="EXM16918.1"/>
    </source>
</evidence>
<dbReference type="PANTHER" id="PTHR24123">
    <property type="entry name" value="ANKYRIN REPEAT-CONTAINING"/>
    <property type="match status" value="1"/>
</dbReference>
<evidence type="ECO:0000259" key="5">
    <source>
        <dbReference type="Pfam" id="PF24809"/>
    </source>
</evidence>
<feature type="repeat" description="ANK" evidence="3">
    <location>
        <begin position="2179"/>
        <end position="2211"/>
    </location>
</feature>
<feature type="region of interest" description="Disordered" evidence="4">
    <location>
        <begin position="1182"/>
        <end position="1207"/>
    </location>
</feature>
<dbReference type="Pfam" id="PF24883">
    <property type="entry name" value="NPHP3_N"/>
    <property type="match status" value="1"/>
</dbReference>